<dbReference type="GO" id="GO:0003989">
    <property type="term" value="F:acetyl-CoA carboxylase activity"/>
    <property type="evidence" value="ECO:0007669"/>
    <property type="project" value="InterPro"/>
</dbReference>
<comment type="caution">
    <text evidence="2">The sequence shown here is derived from an EMBL/GenBank/DDBJ whole genome shotgun (WGS) entry which is preliminary data.</text>
</comment>
<evidence type="ECO:0008006" key="4">
    <source>
        <dbReference type="Google" id="ProtNLM"/>
    </source>
</evidence>
<proteinExistence type="predicted"/>
<accession>A0A7W7WJ59</accession>
<keyword evidence="3" id="KW-1185">Reference proteome</keyword>
<reference evidence="2 3" key="1">
    <citation type="submission" date="2020-08" db="EMBL/GenBank/DDBJ databases">
        <title>Sequencing the genomes of 1000 actinobacteria strains.</title>
        <authorList>
            <person name="Klenk H.-P."/>
        </authorList>
    </citation>
    <scope>NUCLEOTIDE SEQUENCE [LARGE SCALE GENOMIC DNA]</scope>
    <source>
        <strain evidence="2 3">DSM 44786</strain>
    </source>
</reference>
<evidence type="ECO:0000313" key="2">
    <source>
        <dbReference type="EMBL" id="MBB4948269.1"/>
    </source>
</evidence>
<dbReference type="Pfam" id="PF13822">
    <property type="entry name" value="ACC_epsilon"/>
    <property type="match status" value="1"/>
</dbReference>
<sequence length="73" mass="7456">MSGPEGPVLRVLHGRPDPVELAATVLVLRAAAVAAAARAGAPPGQGGHRAVDWERPGADHHSAGSWQRDPAPI</sequence>
<dbReference type="AlphaFoldDB" id="A0A7W7WJ59"/>
<dbReference type="RefSeq" id="WP_184917544.1">
    <property type="nucleotide sequence ID" value="NZ_JACHJR010000001.1"/>
</dbReference>
<evidence type="ECO:0000313" key="3">
    <source>
        <dbReference type="Proteomes" id="UP000573327"/>
    </source>
</evidence>
<protein>
    <recommendedName>
        <fullName evidence="4">Acyl-CoA carboxylase epsilon subunit-like protein</fullName>
    </recommendedName>
</protein>
<evidence type="ECO:0000256" key="1">
    <source>
        <dbReference type="SAM" id="MobiDB-lite"/>
    </source>
</evidence>
<dbReference type="Proteomes" id="UP000573327">
    <property type="component" value="Unassembled WGS sequence"/>
</dbReference>
<dbReference type="EMBL" id="JACHJR010000001">
    <property type="protein sequence ID" value="MBB4948269.1"/>
    <property type="molecule type" value="Genomic_DNA"/>
</dbReference>
<organism evidence="2 3">
    <name type="scientific">Kitasatospora gansuensis</name>
    <dbReference type="NCBI Taxonomy" id="258050"/>
    <lineage>
        <taxon>Bacteria</taxon>
        <taxon>Bacillati</taxon>
        <taxon>Actinomycetota</taxon>
        <taxon>Actinomycetes</taxon>
        <taxon>Kitasatosporales</taxon>
        <taxon>Streptomycetaceae</taxon>
        <taxon>Kitasatospora</taxon>
    </lineage>
</organism>
<dbReference type="GO" id="GO:0004658">
    <property type="term" value="F:propionyl-CoA carboxylase activity"/>
    <property type="evidence" value="ECO:0007669"/>
    <property type="project" value="InterPro"/>
</dbReference>
<feature type="compositionally biased region" description="Basic and acidic residues" evidence="1">
    <location>
        <begin position="49"/>
        <end position="62"/>
    </location>
</feature>
<gene>
    <name evidence="2" type="ORF">F4556_003804</name>
</gene>
<name>A0A7W7WJ59_9ACTN</name>
<dbReference type="InterPro" id="IPR032716">
    <property type="entry name" value="ACC_epsilon"/>
</dbReference>
<feature type="region of interest" description="Disordered" evidence="1">
    <location>
        <begin position="36"/>
        <end position="73"/>
    </location>
</feature>